<reference evidence="15" key="1">
    <citation type="submission" date="2021-01" db="EMBL/GenBank/DDBJ databases">
        <title>Modified the classification status of verrucomicrobia.</title>
        <authorList>
            <person name="Feng X."/>
        </authorList>
    </citation>
    <scope>NUCLEOTIDE SEQUENCE</scope>
    <source>
        <strain evidence="15">_KCTC 22039</strain>
    </source>
</reference>
<dbReference type="Gene3D" id="3.30.230.10">
    <property type="match status" value="1"/>
</dbReference>
<dbReference type="Proteomes" id="UP000624703">
    <property type="component" value="Unassembled WGS sequence"/>
</dbReference>
<dbReference type="PANTHER" id="PTHR10457:SF7">
    <property type="entry name" value="GALACTOKINASE-RELATED"/>
    <property type="match status" value="1"/>
</dbReference>
<dbReference type="InterPro" id="IPR000705">
    <property type="entry name" value="Galactokinase"/>
</dbReference>
<dbReference type="Pfam" id="PF00288">
    <property type="entry name" value="GHMP_kinases_N"/>
    <property type="match status" value="1"/>
</dbReference>
<evidence type="ECO:0000256" key="9">
    <source>
        <dbReference type="ARBA" id="ARBA00023144"/>
    </source>
</evidence>
<dbReference type="GO" id="GO:0006012">
    <property type="term" value="P:galactose metabolic process"/>
    <property type="evidence" value="ECO:0007669"/>
    <property type="project" value="UniProtKB-UniRule"/>
</dbReference>
<evidence type="ECO:0000256" key="1">
    <source>
        <dbReference type="ARBA" id="ARBA00006566"/>
    </source>
</evidence>
<dbReference type="GO" id="GO:0046872">
    <property type="term" value="F:metal ion binding"/>
    <property type="evidence" value="ECO:0007669"/>
    <property type="project" value="UniProtKB-KW"/>
</dbReference>
<comment type="caution">
    <text evidence="15">The sequence shown here is derived from an EMBL/GenBank/DDBJ whole genome shotgun (WGS) entry which is preliminary data.</text>
</comment>
<dbReference type="SUPFAM" id="SSF54211">
    <property type="entry name" value="Ribosomal protein S5 domain 2-like"/>
    <property type="match status" value="1"/>
</dbReference>
<keyword evidence="5" id="KW-0547">Nucleotide-binding</keyword>
<evidence type="ECO:0000256" key="7">
    <source>
        <dbReference type="ARBA" id="ARBA00022840"/>
    </source>
</evidence>
<dbReference type="PRINTS" id="PR00473">
    <property type="entry name" value="GALCTOKINASE"/>
</dbReference>
<dbReference type="InterPro" id="IPR019741">
    <property type="entry name" value="Galactokinase_CS"/>
</dbReference>
<evidence type="ECO:0000256" key="3">
    <source>
        <dbReference type="ARBA" id="ARBA00022679"/>
    </source>
</evidence>
<keyword evidence="16" id="KW-1185">Reference proteome</keyword>
<name>A0A8J7SLY3_9BACT</name>
<dbReference type="GO" id="GO:0004335">
    <property type="term" value="F:galactokinase activity"/>
    <property type="evidence" value="ECO:0007669"/>
    <property type="project" value="UniProtKB-UniRule"/>
</dbReference>
<dbReference type="Gene3D" id="3.30.70.890">
    <property type="entry name" value="GHMP kinase, C-terminal domain"/>
    <property type="match status" value="1"/>
</dbReference>
<evidence type="ECO:0000256" key="10">
    <source>
        <dbReference type="ARBA" id="ARBA00023277"/>
    </source>
</evidence>
<dbReference type="SUPFAM" id="SSF55060">
    <property type="entry name" value="GHMP Kinase, C-terminal domain"/>
    <property type="match status" value="1"/>
</dbReference>
<dbReference type="InterPro" id="IPR006204">
    <property type="entry name" value="GHMP_kinase_N_dom"/>
</dbReference>
<keyword evidence="2" id="KW-0963">Cytoplasm</keyword>
<dbReference type="AlphaFoldDB" id="A0A8J7SLY3"/>
<dbReference type="FunFam" id="3.30.230.10:FF:000017">
    <property type="entry name" value="Galactokinase"/>
    <property type="match status" value="1"/>
</dbReference>
<evidence type="ECO:0000256" key="4">
    <source>
        <dbReference type="ARBA" id="ARBA00022723"/>
    </source>
</evidence>
<dbReference type="Pfam" id="PF10509">
    <property type="entry name" value="GalKase_gal_bdg"/>
    <property type="match status" value="1"/>
</dbReference>
<dbReference type="GO" id="GO:0005524">
    <property type="term" value="F:ATP binding"/>
    <property type="evidence" value="ECO:0007669"/>
    <property type="project" value="UniProtKB-UniRule"/>
</dbReference>
<evidence type="ECO:0000259" key="12">
    <source>
        <dbReference type="Pfam" id="PF00288"/>
    </source>
</evidence>
<dbReference type="InterPro" id="IPR036554">
    <property type="entry name" value="GHMP_kinase_C_sf"/>
</dbReference>
<dbReference type="InterPro" id="IPR006203">
    <property type="entry name" value="GHMP_knse_ATP-bd_CS"/>
</dbReference>
<feature type="domain" description="Galactokinase N-terminal" evidence="14">
    <location>
        <begin position="41"/>
        <end position="88"/>
    </location>
</feature>
<evidence type="ECO:0000259" key="14">
    <source>
        <dbReference type="Pfam" id="PF10509"/>
    </source>
</evidence>
<dbReference type="EC" id="2.7.1.6" evidence="11"/>
<keyword evidence="3 15" id="KW-0808">Transferase</keyword>
<dbReference type="Pfam" id="PF08544">
    <property type="entry name" value="GHMP_kinases_C"/>
    <property type="match status" value="1"/>
</dbReference>
<dbReference type="EMBL" id="JAENIM010000046">
    <property type="protein sequence ID" value="MBK1792626.1"/>
    <property type="molecule type" value="Genomic_DNA"/>
</dbReference>
<dbReference type="InterPro" id="IPR013750">
    <property type="entry name" value="GHMP_kinase_C_dom"/>
</dbReference>
<dbReference type="InterPro" id="IPR006206">
    <property type="entry name" value="Mevalonate/galactokinase"/>
</dbReference>
<dbReference type="PRINTS" id="PR00959">
    <property type="entry name" value="MEVGALKINASE"/>
</dbReference>
<comment type="similarity">
    <text evidence="1">Belongs to the GHMP kinase family. GalK subfamily.</text>
</comment>
<keyword evidence="9" id="KW-0299">Galactose metabolism</keyword>
<evidence type="ECO:0000313" key="15">
    <source>
        <dbReference type="EMBL" id="MBK1792626.1"/>
    </source>
</evidence>
<accession>A0A8J7SLY3</accession>
<sequence length="422" mass="45802">MSYFAKVRVSLKYMMATIDTISNHPQLSEQTKSLISTALNSFEENFSKEPCAVALAPGRVNLIGEHIDYCDGFVLPMAIDRYIVFVTAPNDDNVIRCIDASLLGEPAVEIPIDCDLEISTPKWANYLRGVVDGYFKKGMVPKSGFDVFITSNVPKGGGLSSSAALEMAMAFALKVNGAEDSQSVSTEQRALISQHAEHTFAGVPCGIMDQFASAFGQKDQLTLIDCRSQDVELVPFTDESLSIVIANTNVSHELNDGEYASRRQQTEDGLRILAKPSWRDVSLDEVVASKEQMDELTYKRSVHVVGEISRTIQAAEALKANNSKKFGELMKSSHKSLRDDFEVSCPELDTMVDIALELADKYGVLGSRMTGGGFGGSTVSLVASQNVDSFIDELSSLYQQATGITPEIFASRPATGAQAIGM</sequence>
<keyword evidence="6" id="KW-0418">Kinase</keyword>
<evidence type="ECO:0000256" key="6">
    <source>
        <dbReference type="ARBA" id="ARBA00022777"/>
    </source>
</evidence>
<dbReference type="InterPro" id="IPR019539">
    <property type="entry name" value="GalKase_N"/>
</dbReference>
<feature type="domain" description="GHMP kinase C-terminal" evidence="13">
    <location>
        <begin position="314"/>
        <end position="398"/>
    </location>
</feature>
<evidence type="ECO:0000259" key="13">
    <source>
        <dbReference type="Pfam" id="PF08544"/>
    </source>
</evidence>
<keyword evidence="4" id="KW-0479">Metal-binding</keyword>
<evidence type="ECO:0000256" key="2">
    <source>
        <dbReference type="ARBA" id="ARBA00022490"/>
    </source>
</evidence>
<dbReference type="InterPro" id="IPR020568">
    <property type="entry name" value="Ribosomal_Su5_D2-typ_SF"/>
</dbReference>
<feature type="domain" description="GHMP kinase N-terminal" evidence="12">
    <location>
        <begin position="125"/>
        <end position="217"/>
    </location>
</feature>
<dbReference type="PROSITE" id="PS00627">
    <property type="entry name" value="GHMP_KINASES_ATP"/>
    <property type="match status" value="1"/>
</dbReference>
<dbReference type="InterPro" id="IPR014721">
    <property type="entry name" value="Ribsml_uS5_D2-typ_fold_subgr"/>
</dbReference>
<evidence type="ECO:0000313" key="16">
    <source>
        <dbReference type="Proteomes" id="UP000624703"/>
    </source>
</evidence>
<dbReference type="NCBIfam" id="TIGR00131">
    <property type="entry name" value="gal_kin"/>
    <property type="match status" value="1"/>
</dbReference>
<gene>
    <name evidence="15" type="primary">galK</name>
    <name evidence="15" type="ORF">JIN82_15785</name>
</gene>
<organism evidence="15 16">
    <name type="scientific">Persicirhabdus sediminis</name>
    <dbReference type="NCBI Taxonomy" id="454144"/>
    <lineage>
        <taxon>Bacteria</taxon>
        <taxon>Pseudomonadati</taxon>
        <taxon>Verrucomicrobiota</taxon>
        <taxon>Verrucomicrobiia</taxon>
        <taxon>Verrucomicrobiales</taxon>
        <taxon>Verrucomicrobiaceae</taxon>
        <taxon>Persicirhabdus</taxon>
    </lineage>
</organism>
<evidence type="ECO:0000256" key="5">
    <source>
        <dbReference type="ARBA" id="ARBA00022741"/>
    </source>
</evidence>
<dbReference type="PANTHER" id="PTHR10457">
    <property type="entry name" value="MEVALONATE KINASE/GALACTOKINASE"/>
    <property type="match status" value="1"/>
</dbReference>
<dbReference type="PROSITE" id="PS00106">
    <property type="entry name" value="GALACTOKINASE"/>
    <property type="match status" value="1"/>
</dbReference>
<evidence type="ECO:0000256" key="11">
    <source>
        <dbReference type="NCBIfam" id="TIGR00131"/>
    </source>
</evidence>
<keyword evidence="10" id="KW-0119">Carbohydrate metabolism</keyword>
<protein>
    <recommendedName>
        <fullName evidence="11">Galactokinase</fullName>
        <ecNumber evidence="11">2.7.1.6</ecNumber>
    </recommendedName>
</protein>
<evidence type="ECO:0000256" key="8">
    <source>
        <dbReference type="ARBA" id="ARBA00022842"/>
    </source>
</evidence>
<dbReference type="RefSeq" id="WP_200312637.1">
    <property type="nucleotide sequence ID" value="NZ_JAENIM010000046.1"/>
</dbReference>
<dbReference type="GO" id="GO:0005829">
    <property type="term" value="C:cytosol"/>
    <property type="evidence" value="ECO:0007669"/>
    <property type="project" value="TreeGrafter"/>
</dbReference>
<dbReference type="FunFam" id="3.30.70.890:FF:000001">
    <property type="entry name" value="Galactokinase"/>
    <property type="match status" value="1"/>
</dbReference>
<proteinExistence type="inferred from homology"/>
<keyword evidence="8" id="KW-0460">Magnesium</keyword>
<dbReference type="PIRSF" id="PIRSF000530">
    <property type="entry name" value="Galactokinase"/>
    <property type="match status" value="1"/>
</dbReference>
<keyword evidence="7" id="KW-0067">ATP-binding</keyword>